<evidence type="ECO:0000256" key="6">
    <source>
        <dbReference type="ARBA" id="ARBA00022692"/>
    </source>
</evidence>
<dbReference type="InterPro" id="IPR036890">
    <property type="entry name" value="HATPase_C_sf"/>
</dbReference>
<evidence type="ECO:0000256" key="3">
    <source>
        <dbReference type="ARBA" id="ARBA00012438"/>
    </source>
</evidence>
<dbReference type="SUPFAM" id="SSF55874">
    <property type="entry name" value="ATPase domain of HSP90 chaperone/DNA topoisomerase II/histidine kinase"/>
    <property type="match status" value="1"/>
</dbReference>
<dbReference type="InterPro" id="IPR003594">
    <property type="entry name" value="HATPase_dom"/>
</dbReference>
<keyword evidence="9" id="KW-0067">ATP-binding</keyword>
<proteinExistence type="predicted"/>
<dbReference type="InterPro" id="IPR005467">
    <property type="entry name" value="His_kinase_dom"/>
</dbReference>
<dbReference type="Pfam" id="PF02518">
    <property type="entry name" value="HATPase_c"/>
    <property type="match status" value="1"/>
</dbReference>
<dbReference type="EC" id="2.7.13.3" evidence="3"/>
<dbReference type="RefSeq" id="WP_117175735.1">
    <property type="nucleotide sequence ID" value="NZ_QFZK01000003.1"/>
</dbReference>
<dbReference type="Pfam" id="PF00512">
    <property type="entry name" value="HisKA"/>
    <property type="match status" value="1"/>
</dbReference>
<name>A0A3E1RES9_9BURK</name>
<keyword evidence="16" id="KW-1185">Reference proteome</keyword>
<sequence>MPAHTLSDPHRQALKTWGLVMALIAAATLGGFALDSQISLTSQAMFYVLAVVIAAYTLKPLPSVVCAVGAVTAFNFFFVPPRWTFAVDSQEHLIALLTMLVVALVISRLASRLRREASLARQSALRSQQLQELATALAVTSASAEVVQLGQQALDASYDGPNTLGILRPDGSLDTGLSTSAKLQDGLRSCIREAATLGPGTGRWPGLNAWYLPLGSVGQMQGAVCIENIHADDTVGREHAQALCALLAQTLSRIKMADAMQASQAEVHRQQVQSTFLAAISHDLRTPLAAVVGAASALQSQGDKLPAGERARLLDSIASEAAYLSHITENTLQLVQLSNAAAPVQRGWESMEEIVGAVLGRMRLRDTSHRISAKVPKNLPLIEVDPVLVAQLLSNLLDNAMQYSPGPIDLQVQASPPECPTQMQVLVKDRGTAIPQEQHAQLFQPYARGDQGHAGGPRGAGLGLALCRAIATVHGGTLTLLARPGGGNCFTFSLPVNPQQPLGDVP</sequence>
<dbReference type="PRINTS" id="PR00344">
    <property type="entry name" value="BCTRLSENSOR"/>
</dbReference>
<dbReference type="CDD" id="cd00082">
    <property type="entry name" value="HisKA"/>
    <property type="match status" value="1"/>
</dbReference>
<dbReference type="Pfam" id="PF13493">
    <property type="entry name" value="DUF4118"/>
    <property type="match status" value="1"/>
</dbReference>
<comment type="subcellular location">
    <subcellularLocation>
        <location evidence="2">Membrane</location>
        <topology evidence="2">Multi-pass membrane protein</topology>
    </subcellularLocation>
</comment>
<dbReference type="PANTHER" id="PTHR45569:SF1">
    <property type="entry name" value="SENSOR PROTEIN KDPD"/>
    <property type="match status" value="1"/>
</dbReference>
<comment type="catalytic activity">
    <reaction evidence="1">
        <text>ATP + protein L-histidine = ADP + protein N-phospho-L-histidine.</text>
        <dbReference type="EC" id="2.7.13.3"/>
    </reaction>
</comment>
<evidence type="ECO:0000256" key="8">
    <source>
        <dbReference type="ARBA" id="ARBA00022777"/>
    </source>
</evidence>
<evidence type="ECO:0000256" key="12">
    <source>
        <dbReference type="ARBA" id="ARBA00023136"/>
    </source>
</evidence>
<dbReference type="InterPro" id="IPR036097">
    <property type="entry name" value="HisK_dim/P_sf"/>
</dbReference>
<feature type="transmembrane region" description="Helical" evidence="13">
    <location>
        <begin position="46"/>
        <end position="73"/>
    </location>
</feature>
<dbReference type="GO" id="GO:0005886">
    <property type="term" value="C:plasma membrane"/>
    <property type="evidence" value="ECO:0007669"/>
    <property type="project" value="TreeGrafter"/>
</dbReference>
<feature type="domain" description="Histidine kinase" evidence="14">
    <location>
        <begin position="279"/>
        <end position="498"/>
    </location>
</feature>
<evidence type="ECO:0000256" key="4">
    <source>
        <dbReference type="ARBA" id="ARBA00022553"/>
    </source>
</evidence>
<keyword evidence="11" id="KW-0902">Two-component regulatory system</keyword>
<evidence type="ECO:0000313" key="16">
    <source>
        <dbReference type="Proteomes" id="UP000260665"/>
    </source>
</evidence>
<evidence type="ECO:0000259" key="14">
    <source>
        <dbReference type="PROSITE" id="PS50109"/>
    </source>
</evidence>
<keyword evidence="7" id="KW-0547">Nucleotide-binding</keyword>
<dbReference type="SMART" id="SM00388">
    <property type="entry name" value="HisKA"/>
    <property type="match status" value="1"/>
</dbReference>
<dbReference type="SUPFAM" id="SSF47384">
    <property type="entry name" value="Homodimeric domain of signal transducing histidine kinase"/>
    <property type="match status" value="1"/>
</dbReference>
<dbReference type="Gene3D" id="3.30.565.10">
    <property type="entry name" value="Histidine kinase-like ATPase, C-terminal domain"/>
    <property type="match status" value="1"/>
</dbReference>
<evidence type="ECO:0000256" key="7">
    <source>
        <dbReference type="ARBA" id="ARBA00022741"/>
    </source>
</evidence>
<evidence type="ECO:0000313" key="15">
    <source>
        <dbReference type="EMBL" id="RFO97731.1"/>
    </source>
</evidence>
<keyword evidence="5" id="KW-0808">Transferase</keyword>
<dbReference type="GO" id="GO:0000155">
    <property type="term" value="F:phosphorelay sensor kinase activity"/>
    <property type="evidence" value="ECO:0007669"/>
    <property type="project" value="InterPro"/>
</dbReference>
<dbReference type="PROSITE" id="PS50109">
    <property type="entry name" value="HIS_KIN"/>
    <property type="match status" value="1"/>
</dbReference>
<feature type="transmembrane region" description="Helical" evidence="13">
    <location>
        <begin position="93"/>
        <end position="111"/>
    </location>
</feature>
<reference evidence="15 16" key="1">
    <citation type="submission" date="2018-05" db="EMBL/GenBank/DDBJ databases">
        <title>Rhodoferax soyangensis sp.nov., isolated from an oligotrophic freshwater lake.</title>
        <authorList>
            <person name="Park M."/>
        </authorList>
    </citation>
    <scope>NUCLEOTIDE SEQUENCE [LARGE SCALE GENOMIC DNA]</scope>
    <source>
        <strain evidence="15 16">IMCC26218</strain>
    </source>
</reference>
<gene>
    <name evidence="15" type="ORF">DIC66_07730</name>
</gene>
<dbReference type="PANTHER" id="PTHR45569">
    <property type="entry name" value="SENSOR PROTEIN KDPD"/>
    <property type="match status" value="1"/>
</dbReference>
<keyword evidence="4" id="KW-0597">Phosphoprotein</keyword>
<comment type="caution">
    <text evidence="15">The sequence shown here is derived from an EMBL/GenBank/DDBJ whole genome shotgun (WGS) entry which is preliminary data.</text>
</comment>
<dbReference type="InterPro" id="IPR025201">
    <property type="entry name" value="KdpD_TM"/>
</dbReference>
<dbReference type="CDD" id="cd00075">
    <property type="entry name" value="HATPase"/>
    <property type="match status" value="1"/>
</dbReference>
<dbReference type="InterPro" id="IPR052023">
    <property type="entry name" value="Histidine_kinase_KdpD"/>
</dbReference>
<accession>A0A3E1RES9</accession>
<dbReference type="InterPro" id="IPR003661">
    <property type="entry name" value="HisK_dim/P_dom"/>
</dbReference>
<evidence type="ECO:0000256" key="10">
    <source>
        <dbReference type="ARBA" id="ARBA00022989"/>
    </source>
</evidence>
<evidence type="ECO:0000256" key="11">
    <source>
        <dbReference type="ARBA" id="ARBA00023012"/>
    </source>
</evidence>
<dbReference type="Proteomes" id="UP000260665">
    <property type="component" value="Unassembled WGS sequence"/>
</dbReference>
<keyword evidence="6 13" id="KW-0812">Transmembrane</keyword>
<keyword evidence="8 15" id="KW-0418">Kinase</keyword>
<dbReference type="InterPro" id="IPR004358">
    <property type="entry name" value="Sig_transdc_His_kin-like_C"/>
</dbReference>
<dbReference type="SMART" id="SM00387">
    <property type="entry name" value="HATPase_c"/>
    <property type="match status" value="1"/>
</dbReference>
<dbReference type="InterPro" id="IPR038318">
    <property type="entry name" value="KdpD_sf"/>
</dbReference>
<organism evidence="15 16">
    <name type="scientific">Rhodoferax lacus</name>
    <dbReference type="NCBI Taxonomy" id="2184758"/>
    <lineage>
        <taxon>Bacteria</taxon>
        <taxon>Pseudomonadati</taxon>
        <taxon>Pseudomonadota</taxon>
        <taxon>Betaproteobacteria</taxon>
        <taxon>Burkholderiales</taxon>
        <taxon>Comamonadaceae</taxon>
        <taxon>Rhodoferax</taxon>
    </lineage>
</organism>
<evidence type="ECO:0000256" key="13">
    <source>
        <dbReference type="SAM" id="Phobius"/>
    </source>
</evidence>
<dbReference type="AlphaFoldDB" id="A0A3E1RES9"/>
<evidence type="ECO:0000256" key="9">
    <source>
        <dbReference type="ARBA" id="ARBA00022840"/>
    </source>
</evidence>
<keyword evidence="10 13" id="KW-1133">Transmembrane helix</keyword>
<dbReference type="EMBL" id="QFZK01000003">
    <property type="protein sequence ID" value="RFO97731.1"/>
    <property type="molecule type" value="Genomic_DNA"/>
</dbReference>
<dbReference type="GO" id="GO:0005524">
    <property type="term" value="F:ATP binding"/>
    <property type="evidence" value="ECO:0007669"/>
    <property type="project" value="UniProtKB-KW"/>
</dbReference>
<dbReference type="Gene3D" id="1.10.287.130">
    <property type="match status" value="1"/>
</dbReference>
<evidence type="ECO:0000256" key="1">
    <source>
        <dbReference type="ARBA" id="ARBA00000085"/>
    </source>
</evidence>
<evidence type="ECO:0000256" key="5">
    <source>
        <dbReference type="ARBA" id="ARBA00022679"/>
    </source>
</evidence>
<feature type="transmembrane region" description="Helical" evidence="13">
    <location>
        <begin position="16"/>
        <end position="34"/>
    </location>
</feature>
<keyword evidence="12 13" id="KW-0472">Membrane</keyword>
<dbReference type="OrthoDB" id="9806130at2"/>
<protein>
    <recommendedName>
        <fullName evidence="3">histidine kinase</fullName>
        <ecNumber evidence="3">2.7.13.3</ecNumber>
    </recommendedName>
</protein>
<dbReference type="Gene3D" id="1.20.120.620">
    <property type="entry name" value="Backbone structure of the membrane domain of e. Coli histidine kinase receptor kdpd"/>
    <property type="match status" value="1"/>
</dbReference>
<evidence type="ECO:0000256" key="2">
    <source>
        <dbReference type="ARBA" id="ARBA00004141"/>
    </source>
</evidence>